<dbReference type="InterPro" id="IPR009100">
    <property type="entry name" value="AcylCoA_DH/oxidase_NM_dom_sf"/>
</dbReference>
<evidence type="ECO:0000313" key="5">
    <source>
        <dbReference type="EMBL" id="CAB4746281.1"/>
    </source>
</evidence>
<dbReference type="Gene3D" id="2.40.110.10">
    <property type="entry name" value="Butyryl-CoA Dehydrogenase, subunit A, domain 2"/>
    <property type="match status" value="1"/>
</dbReference>
<proteinExistence type="inferred from homology"/>
<evidence type="ECO:0000259" key="3">
    <source>
        <dbReference type="Pfam" id="PF02771"/>
    </source>
</evidence>
<dbReference type="InterPro" id="IPR013107">
    <property type="entry name" value="Acyl-CoA_DH_C"/>
</dbReference>
<feature type="domain" description="Acyl-CoA dehydrogenase/oxidase N-terminal" evidence="3">
    <location>
        <begin position="23"/>
        <end position="90"/>
    </location>
</feature>
<evidence type="ECO:0000256" key="2">
    <source>
        <dbReference type="ARBA" id="ARBA00049661"/>
    </source>
</evidence>
<dbReference type="InterPro" id="IPR046373">
    <property type="entry name" value="Acyl-CoA_Oxase/DH_mid-dom_sf"/>
</dbReference>
<dbReference type="InterPro" id="IPR050741">
    <property type="entry name" value="Acyl-CoA_dehydrogenase"/>
</dbReference>
<dbReference type="SUPFAM" id="SSF47203">
    <property type="entry name" value="Acyl-CoA dehydrogenase C-terminal domain-like"/>
    <property type="match status" value="1"/>
</dbReference>
<evidence type="ECO:0000259" key="4">
    <source>
        <dbReference type="Pfam" id="PF08028"/>
    </source>
</evidence>
<dbReference type="GO" id="GO:0003995">
    <property type="term" value="F:acyl-CoA dehydrogenase activity"/>
    <property type="evidence" value="ECO:0007669"/>
    <property type="project" value="TreeGrafter"/>
</dbReference>
<keyword evidence="1" id="KW-0560">Oxidoreductase</keyword>
<dbReference type="GO" id="GO:0033539">
    <property type="term" value="P:fatty acid beta-oxidation using acyl-CoA dehydrogenase"/>
    <property type="evidence" value="ECO:0007669"/>
    <property type="project" value="TreeGrafter"/>
</dbReference>
<sequence length="385" mass="42018">MRTDPPFVQEKYIEAARRVSLVTRDHVDEIERGQKIPDELVTMANDAELFRLYAKQAVGGPELDPFTTYRVMEELARADGSMAWVAMLSTTQTYLTAWLPDDVVREMRAVPGDLRLAGSSRPLGTANVVPGGYRFSGRWDFGSGIEHSTWVMAMCKVLDGDHAGTMRAMFVRPTDVEIIRVWDVMGMRGSGSNDFVAADVFVPSRFTSSFGGELPGAPLLYHPRLMRIVAQAPTAAINIGLGLGLLDAFSELAKGASTTSSSTVLRERRNVQAAFAEATAIVESTRAFVLDSMAESWTIMVDGHADPTDAIARTRLGFVHAARQMMRVGELLFTAAGTSGAFRSVGLERRVRDLHIARLFKAYDDSIAEGAGRILLGLAPQGEGW</sequence>
<gene>
    <name evidence="5" type="ORF">UFOPK2754_01531</name>
</gene>
<dbReference type="SUPFAM" id="SSF56645">
    <property type="entry name" value="Acyl-CoA dehydrogenase NM domain-like"/>
    <property type="match status" value="1"/>
</dbReference>
<feature type="domain" description="Acyl-CoA dehydrogenase C-terminal" evidence="4">
    <location>
        <begin position="235"/>
        <end position="362"/>
    </location>
</feature>
<dbReference type="InterPro" id="IPR036250">
    <property type="entry name" value="AcylCo_DH-like_C"/>
</dbReference>
<dbReference type="PIRSF" id="PIRSF016578">
    <property type="entry name" value="HsaA"/>
    <property type="match status" value="1"/>
</dbReference>
<dbReference type="Gene3D" id="1.20.140.10">
    <property type="entry name" value="Butyryl-CoA Dehydrogenase, subunit A, domain 3"/>
    <property type="match status" value="1"/>
</dbReference>
<dbReference type="PANTHER" id="PTHR48083">
    <property type="entry name" value="MEDIUM-CHAIN SPECIFIC ACYL-COA DEHYDROGENASE, MITOCHONDRIAL-RELATED"/>
    <property type="match status" value="1"/>
</dbReference>
<dbReference type="InterPro" id="IPR037069">
    <property type="entry name" value="AcylCoA_DH/ox_N_sf"/>
</dbReference>
<organism evidence="5">
    <name type="scientific">freshwater metagenome</name>
    <dbReference type="NCBI Taxonomy" id="449393"/>
    <lineage>
        <taxon>unclassified sequences</taxon>
        <taxon>metagenomes</taxon>
        <taxon>ecological metagenomes</taxon>
    </lineage>
</organism>
<dbReference type="GO" id="GO:0050660">
    <property type="term" value="F:flavin adenine dinucleotide binding"/>
    <property type="evidence" value="ECO:0007669"/>
    <property type="project" value="InterPro"/>
</dbReference>
<reference evidence="5" key="1">
    <citation type="submission" date="2020-05" db="EMBL/GenBank/DDBJ databases">
        <authorList>
            <person name="Chiriac C."/>
            <person name="Salcher M."/>
            <person name="Ghai R."/>
            <person name="Kavagutti S V."/>
        </authorList>
    </citation>
    <scope>NUCLEOTIDE SEQUENCE</scope>
</reference>
<dbReference type="AlphaFoldDB" id="A0A6J6TFR6"/>
<dbReference type="Pfam" id="PF08028">
    <property type="entry name" value="Acyl-CoA_dh_2"/>
    <property type="match status" value="1"/>
</dbReference>
<protein>
    <submittedName>
        <fullName evidence="5">Unannotated protein</fullName>
    </submittedName>
</protein>
<dbReference type="GO" id="GO:0005737">
    <property type="term" value="C:cytoplasm"/>
    <property type="evidence" value="ECO:0007669"/>
    <property type="project" value="TreeGrafter"/>
</dbReference>
<accession>A0A6J6TFR6</accession>
<dbReference type="PANTHER" id="PTHR48083:SF5">
    <property type="entry name" value="NRGC PROTEIN"/>
    <property type="match status" value="1"/>
</dbReference>
<dbReference type="EMBL" id="CAEZYR010000051">
    <property type="protein sequence ID" value="CAB4746281.1"/>
    <property type="molecule type" value="Genomic_DNA"/>
</dbReference>
<name>A0A6J6TFR6_9ZZZZ</name>
<comment type="similarity">
    <text evidence="2">Belongs to the HpaH/HsaA monooxygenase family.</text>
</comment>
<dbReference type="Pfam" id="PF02771">
    <property type="entry name" value="Acyl-CoA_dh_N"/>
    <property type="match status" value="1"/>
</dbReference>
<dbReference type="Gene3D" id="1.10.540.10">
    <property type="entry name" value="Acyl-CoA dehydrogenase/oxidase, N-terminal domain"/>
    <property type="match status" value="1"/>
</dbReference>
<dbReference type="InterPro" id="IPR013786">
    <property type="entry name" value="AcylCoA_DH/ox_N"/>
</dbReference>
<evidence type="ECO:0000256" key="1">
    <source>
        <dbReference type="ARBA" id="ARBA00023002"/>
    </source>
</evidence>